<name>A0A016WNB7_9BILA</name>
<dbReference type="Proteomes" id="UP000024635">
    <property type="component" value="Unassembled WGS sequence"/>
</dbReference>
<comment type="caution">
    <text evidence="1">The sequence shown here is derived from an EMBL/GenBank/DDBJ whole genome shotgun (WGS) entry which is preliminary data.</text>
</comment>
<evidence type="ECO:0000313" key="1">
    <source>
        <dbReference type="EMBL" id="EYC41145.1"/>
    </source>
</evidence>
<keyword evidence="2" id="KW-1185">Reference proteome</keyword>
<dbReference type="AlphaFoldDB" id="A0A016WNB7"/>
<reference evidence="2" key="1">
    <citation type="journal article" date="2015" name="Nat. Genet.">
        <title>The genome and transcriptome of the zoonotic hookworm Ancylostoma ceylanicum identify infection-specific gene families.</title>
        <authorList>
            <person name="Schwarz E.M."/>
            <person name="Hu Y."/>
            <person name="Antoshechkin I."/>
            <person name="Miller M.M."/>
            <person name="Sternberg P.W."/>
            <person name="Aroian R.V."/>
        </authorList>
    </citation>
    <scope>NUCLEOTIDE SEQUENCE</scope>
    <source>
        <strain evidence="2">HY135</strain>
    </source>
</reference>
<protein>
    <submittedName>
        <fullName evidence="1">Uncharacterized protein</fullName>
    </submittedName>
</protein>
<sequence>MSLRGTDPKVVRLIRGETNHIVNIFNNHASLFLFHSAVLIYQRQAVDFNNFLWTVVRVYQHPGLVEILKRT</sequence>
<proteinExistence type="predicted"/>
<evidence type="ECO:0000313" key="2">
    <source>
        <dbReference type="Proteomes" id="UP000024635"/>
    </source>
</evidence>
<organism evidence="1 2">
    <name type="scientific">Ancylostoma ceylanicum</name>
    <dbReference type="NCBI Taxonomy" id="53326"/>
    <lineage>
        <taxon>Eukaryota</taxon>
        <taxon>Metazoa</taxon>
        <taxon>Ecdysozoa</taxon>
        <taxon>Nematoda</taxon>
        <taxon>Chromadorea</taxon>
        <taxon>Rhabditida</taxon>
        <taxon>Rhabditina</taxon>
        <taxon>Rhabditomorpha</taxon>
        <taxon>Strongyloidea</taxon>
        <taxon>Ancylostomatidae</taxon>
        <taxon>Ancylostomatinae</taxon>
        <taxon>Ancylostoma</taxon>
    </lineage>
</organism>
<gene>
    <name evidence="1" type="primary">Acey_s0580.g248</name>
    <name evidence="1" type="ORF">Y032_0580g248</name>
</gene>
<accession>A0A016WNB7</accession>
<dbReference type="EMBL" id="JARK01000180">
    <property type="protein sequence ID" value="EYC41145.1"/>
    <property type="molecule type" value="Genomic_DNA"/>
</dbReference>